<dbReference type="SMART" id="SM00382">
    <property type="entry name" value="AAA"/>
    <property type="match status" value="1"/>
</dbReference>
<dbReference type="PROSITE" id="PS50893">
    <property type="entry name" value="ABC_TRANSPORTER_2"/>
    <property type="match status" value="1"/>
</dbReference>
<dbReference type="EMBL" id="CP060286">
    <property type="protein sequence ID" value="QNK41054.1"/>
    <property type="molecule type" value="Genomic_DNA"/>
</dbReference>
<dbReference type="PANTHER" id="PTHR43297:SF2">
    <property type="entry name" value="DIPEPTIDE TRANSPORT ATP-BINDING PROTEIN DPPD"/>
    <property type="match status" value="1"/>
</dbReference>
<dbReference type="Gene3D" id="3.40.50.300">
    <property type="entry name" value="P-loop containing nucleotide triphosphate hydrolases"/>
    <property type="match status" value="1"/>
</dbReference>
<dbReference type="InterPro" id="IPR003593">
    <property type="entry name" value="AAA+_ATPase"/>
</dbReference>
<reference evidence="9 10" key="1">
    <citation type="submission" date="2020-08" db="EMBL/GenBank/DDBJ databases">
        <title>The isolate Caproiciproducens sp. 7D4C2 produces n-caproate at mildly acidic conditions from hexoses: genome and rBOX comparison with related strains and chain-elongating bacteria.</title>
        <authorList>
            <person name="Esquivel-Elizondo S."/>
            <person name="Bagci C."/>
            <person name="Temovska M."/>
            <person name="Jeon B.S."/>
            <person name="Bessarab I."/>
            <person name="Williams R.B.H."/>
            <person name="Huson D.H."/>
            <person name="Angenent L.T."/>
        </authorList>
    </citation>
    <scope>NUCLEOTIDE SEQUENCE [LARGE SCALE GENOMIC DNA]</scope>
    <source>
        <strain evidence="9 10">7D4C2</strain>
    </source>
</reference>
<keyword evidence="6 9" id="KW-0067">ATP-binding</keyword>
<evidence type="ECO:0000259" key="8">
    <source>
        <dbReference type="PROSITE" id="PS50893"/>
    </source>
</evidence>
<dbReference type="NCBIfam" id="TIGR01727">
    <property type="entry name" value="oligo_HPY"/>
    <property type="match status" value="1"/>
</dbReference>
<dbReference type="AlphaFoldDB" id="A0A7G8TBR3"/>
<name>A0A7G8TBR3_9FIRM</name>
<evidence type="ECO:0000256" key="5">
    <source>
        <dbReference type="ARBA" id="ARBA00022741"/>
    </source>
</evidence>
<accession>A0A7G8TBR3</accession>
<evidence type="ECO:0000256" key="2">
    <source>
        <dbReference type="ARBA" id="ARBA00005417"/>
    </source>
</evidence>
<feature type="domain" description="ABC transporter" evidence="8">
    <location>
        <begin position="3"/>
        <end position="253"/>
    </location>
</feature>
<dbReference type="Pfam" id="PF00005">
    <property type="entry name" value="ABC_tran"/>
    <property type="match status" value="1"/>
</dbReference>
<evidence type="ECO:0000256" key="7">
    <source>
        <dbReference type="ARBA" id="ARBA00023136"/>
    </source>
</evidence>
<gene>
    <name evidence="9" type="ORF">HCR03_01700</name>
</gene>
<dbReference type="InterPro" id="IPR003439">
    <property type="entry name" value="ABC_transporter-like_ATP-bd"/>
</dbReference>
<keyword evidence="5" id="KW-0547">Nucleotide-binding</keyword>
<dbReference type="PROSITE" id="PS00211">
    <property type="entry name" value="ABC_TRANSPORTER_1"/>
    <property type="match status" value="1"/>
</dbReference>
<dbReference type="GO" id="GO:0015833">
    <property type="term" value="P:peptide transport"/>
    <property type="evidence" value="ECO:0007669"/>
    <property type="project" value="InterPro"/>
</dbReference>
<dbReference type="InterPro" id="IPR013563">
    <property type="entry name" value="Oligopep_ABC_C"/>
</dbReference>
<evidence type="ECO:0000256" key="1">
    <source>
        <dbReference type="ARBA" id="ARBA00004202"/>
    </source>
</evidence>
<dbReference type="PANTHER" id="PTHR43297">
    <property type="entry name" value="OLIGOPEPTIDE TRANSPORT ATP-BINDING PROTEIN APPD"/>
    <property type="match status" value="1"/>
</dbReference>
<keyword evidence="3" id="KW-0813">Transport</keyword>
<dbReference type="Proteomes" id="UP000515909">
    <property type="component" value="Chromosome"/>
</dbReference>
<organism evidence="9 10">
    <name type="scientific">Caproicibacter fermentans</name>
    <dbReference type="NCBI Taxonomy" id="2576756"/>
    <lineage>
        <taxon>Bacteria</taxon>
        <taxon>Bacillati</taxon>
        <taxon>Bacillota</taxon>
        <taxon>Clostridia</taxon>
        <taxon>Eubacteriales</taxon>
        <taxon>Acutalibacteraceae</taxon>
        <taxon>Caproicibacter</taxon>
    </lineage>
</organism>
<dbReference type="Pfam" id="PF08352">
    <property type="entry name" value="oligo_HPY"/>
    <property type="match status" value="1"/>
</dbReference>
<dbReference type="GO" id="GO:0016887">
    <property type="term" value="F:ATP hydrolysis activity"/>
    <property type="evidence" value="ECO:0007669"/>
    <property type="project" value="InterPro"/>
</dbReference>
<dbReference type="FunFam" id="3.40.50.300:FF:000016">
    <property type="entry name" value="Oligopeptide ABC transporter ATP-binding component"/>
    <property type="match status" value="1"/>
</dbReference>
<evidence type="ECO:0000256" key="4">
    <source>
        <dbReference type="ARBA" id="ARBA00022475"/>
    </source>
</evidence>
<evidence type="ECO:0000313" key="10">
    <source>
        <dbReference type="Proteomes" id="UP000515909"/>
    </source>
</evidence>
<dbReference type="SUPFAM" id="SSF52540">
    <property type="entry name" value="P-loop containing nucleoside triphosphate hydrolases"/>
    <property type="match status" value="1"/>
</dbReference>
<dbReference type="GO" id="GO:0005524">
    <property type="term" value="F:ATP binding"/>
    <property type="evidence" value="ECO:0007669"/>
    <property type="project" value="UniProtKB-KW"/>
</dbReference>
<evidence type="ECO:0000313" key="9">
    <source>
        <dbReference type="EMBL" id="QNK41054.1"/>
    </source>
</evidence>
<protein>
    <submittedName>
        <fullName evidence="9">ABC transporter ATP-binding protein</fullName>
    </submittedName>
</protein>
<proteinExistence type="inferred from homology"/>
<dbReference type="KEGG" id="cfem:HCR03_01700"/>
<comment type="similarity">
    <text evidence="2">Belongs to the ABC transporter superfamily.</text>
</comment>
<dbReference type="InterPro" id="IPR017871">
    <property type="entry name" value="ABC_transporter-like_CS"/>
</dbReference>
<keyword evidence="7" id="KW-0472">Membrane</keyword>
<dbReference type="InterPro" id="IPR050388">
    <property type="entry name" value="ABC_Ni/Peptide_Import"/>
</dbReference>
<comment type="subcellular location">
    <subcellularLocation>
        <location evidence="1">Cell membrane</location>
        <topology evidence="1">Peripheral membrane protein</topology>
    </subcellularLocation>
</comment>
<dbReference type="RefSeq" id="WP_187036403.1">
    <property type="nucleotide sequence ID" value="NZ_CP060286.1"/>
</dbReference>
<dbReference type="GO" id="GO:0005886">
    <property type="term" value="C:plasma membrane"/>
    <property type="evidence" value="ECO:0007669"/>
    <property type="project" value="UniProtKB-SubCell"/>
</dbReference>
<dbReference type="CDD" id="cd03257">
    <property type="entry name" value="ABC_NikE_OppD_transporters"/>
    <property type="match status" value="1"/>
</dbReference>
<keyword evidence="4" id="KW-1003">Cell membrane</keyword>
<evidence type="ECO:0000256" key="6">
    <source>
        <dbReference type="ARBA" id="ARBA00022840"/>
    </source>
</evidence>
<sequence length="328" mass="36634">MLLEVNHLKTDFKLKKGIVHAVNDVSFGIEKGEILAIVGESGSGKSVTSLSVMGLLQEPGKVVDGEILYKGEDLLKKSEKELQKIRGDQISMIFQEPMTSLNPVYRIKDQIIESIMTHMKLSRKEALARTVEMLKTVGIPSPGQRANDYPHQMSGGMRQRVMIAMALACNPELLIADEPTTALDVTIQAQILELLYSLREKFNMAVLLITHDLGVVAEAADRVIVMYCGQIMEEADVKSLFANPMHPYTLGLLNSIPRIEDESGERLYMIKGMVPNPLHMPQGCPFSDRCDRCMERCTLEMPELKEVGGHKVRCFLYNQEAGKEADDR</sequence>
<dbReference type="InterPro" id="IPR027417">
    <property type="entry name" value="P-loop_NTPase"/>
</dbReference>
<evidence type="ECO:0000256" key="3">
    <source>
        <dbReference type="ARBA" id="ARBA00022448"/>
    </source>
</evidence>